<dbReference type="InterPro" id="IPR013321">
    <property type="entry name" value="Arc_rbn_hlx_hlx"/>
</dbReference>
<evidence type="ECO:0000256" key="2">
    <source>
        <dbReference type="ARBA" id="ARBA00022649"/>
    </source>
</evidence>
<comment type="caution">
    <text evidence="3">The sequence shown here is derived from an EMBL/GenBank/DDBJ whole genome shotgun (WGS) entry which is preliminary data.</text>
</comment>
<dbReference type="GO" id="GO:0006351">
    <property type="term" value="P:DNA-templated transcription"/>
    <property type="evidence" value="ECO:0007669"/>
    <property type="project" value="TreeGrafter"/>
</dbReference>
<accession>A0A369P1R9</accession>
<evidence type="ECO:0000256" key="1">
    <source>
        <dbReference type="ARBA" id="ARBA00010562"/>
    </source>
</evidence>
<proteinExistence type="inferred from homology"/>
<gene>
    <name evidence="3" type="ORF">C1850_05695</name>
</gene>
<dbReference type="Gene3D" id="1.10.1220.10">
    <property type="entry name" value="Met repressor-like"/>
    <property type="match status" value="1"/>
</dbReference>
<dbReference type="RefSeq" id="WP_114548934.1">
    <property type="nucleotide sequence ID" value="NZ_PPUT01000012.1"/>
</dbReference>
<dbReference type="Pfam" id="PF04221">
    <property type="entry name" value="RelB"/>
    <property type="match status" value="1"/>
</dbReference>
<dbReference type="PANTHER" id="PTHR38781:SF1">
    <property type="entry name" value="ANTITOXIN DINJ-RELATED"/>
    <property type="match status" value="1"/>
</dbReference>
<keyword evidence="2" id="KW-1277">Toxin-antitoxin system</keyword>
<comment type="similarity">
    <text evidence="1">Belongs to the RelB/DinJ antitoxin family.</text>
</comment>
<sequence length="223" mass="24536">MAKHATMQIRIDEDLKEQADRLFEALGLSPSEAVRLFVAQSVIERRLPFTPHLSKSEGGMSAFGKLRHYANPHLTGDERAAWLKKQGENTGDARFCTTTVADAATTIVDETVLLHYLLDDEPRPSAKARRLIASGCAQAYPETAALTVQLLEEGYRVPRSLIGTVMELLADDVSFQDGATVRLAARLYAGNRLSFTACLIAARNVLTGYPVETFNKQLSNITR</sequence>
<dbReference type="AlphaFoldDB" id="A0A369P1R9"/>
<evidence type="ECO:0000313" key="4">
    <source>
        <dbReference type="Proteomes" id="UP000253805"/>
    </source>
</evidence>
<dbReference type="EMBL" id="PPUT01000012">
    <property type="protein sequence ID" value="RDC44725.1"/>
    <property type="molecule type" value="Genomic_DNA"/>
</dbReference>
<dbReference type="InterPro" id="IPR007337">
    <property type="entry name" value="RelB/DinJ"/>
</dbReference>
<evidence type="ECO:0008006" key="5">
    <source>
        <dbReference type="Google" id="ProtNLM"/>
    </source>
</evidence>
<dbReference type="PANTHER" id="PTHR38781">
    <property type="entry name" value="ANTITOXIN DINJ-RELATED"/>
    <property type="match status" value="1"/>
</dbReference>
<evidence type="ECO:0000313" key="3">
    <source>
        <dbReference type="EMBL" id="RDC44725.1"/>
    </source>
</evidence>
<dbReference type="NCBIfam" id="TIGR02384">
    <property type="entry name" value="RelB_DinJ"/>
    <property type="match status" value="1"/>
</dbReference>
<dbReference type="CDD" id="cd21631">
    <property type="entry name" value="RHH_CopG_NikR-like"/>
    <property type="match status" value="1"/>
</dbReference>
<dbReference type="Proteomes" id="UP000253805">
    <property type="component" value="Unassembled WGS sequence"/>
</dbReference>
<protein>
    <recommendedName>
        <fullName evidence="5">Type II toxin-antitoxin system RelB/DinJ family antitoxin</fullName>
    </recommendedName>
</protein>
<reference evidence="3 4" key="1">
    <citation type="journal article" date="2018" name="Elife">
        <title>Discovery and characterization of a prevalent human gut bacterial enzyme sufficient for the inactivation of a family of plant toxins.</title>
        <authorList>
            <person name="Koppel N."/>
            <person name="Bisanz J.E."/>
            <person name="Pandelia M.E."/>
            <person name="Turnbaugh P.J."/>
            <person name="Balskus E.P."/>
        </authorList>
    </citation>
    <scope>NUCLEOTIDE SEQUENCE [LARGE SCALE GENOMIC DNA]</scope>
    <source>
        <strain evidence="3 4">OB21 GAM 11</strain>
    </source>
</reference>
<dbReference type="GO" id="GO:0006355">
    <property type="term" value="P:regulation of DNA-templated transcription"/>
    <property type="evidence" value="ECO:0007669"/>
    <property type="project" value="InterPro"/>
</dbReference>
<organism evidence="3 4">
    <name type="scientific">Adlercreutzia equolifaciens subsp. celatus</name>
    <dbReference type="NCBI Taxonomy" id="394340"/>
    <lineage>
        <taxon>Bacteria</taxon>
        <taxon>Bacillati</taxon>
        <taxon>Actinomycetota</taxon>
        <taxon>Coriobacteriia</taxon>
        <taxon>Eggerthellales</taxon>
        <taxon>Eggerthellaceae</taxon>
        <taxon>Adlercreutzia</taxon>
    </lineage>
</organism>
<name>A0A369P1R9_9ACTN</name>